<evidence type="ECO:0000259" key="3">
    <source>
        <dbReference type="Pfam" id="PF14364"/>
    </source>
</evidence>
<keyword evidence="2" id="KW-1133">Transmembrane helix</keyword>
<name>A0A8T2SXS5_CERRI</name>
<dbReference type="InterPro" id="IPR008480">
    <property type="entry name" value="DUF761_pln"/>
</dbReference>
<dbReference type="InterPro" id="IPR025520">
    <property type="entry name" value="DUF4408"/>
</dbReference>
<dbReference type="OrthoDB" id="1931904at2759"/>
<organism evidence="4 5">
    <name type="scientific">Ceratopteris richardii</name>
    <name type="common">Triangle waterfern</name>
    <dbReference type="NCBI Taxonomy" id="49495"/>
    <lineage>
        <taxon>Eukaryota</taxon>
        <taxon>Viridiplantae</taxon>
        <taxon>Streptophyta</taxon>
        <taxon>Embryophyta</taxon>
        <taxon>Tracheophyta</taxon>
        <taxon>Polypodiopsida</taxon>
        <taxon>Polypodiidae</taxon>
        <taxon>Polypodiales</taxon>
        <taxon>Pteridineae</taxon>
        <taxon>Pteridaceae</taxon>
        <taxon>Parkerioideae</taxon>
        <taxon>Ceratopteris</taxon>
    </lineage>
</organism>
<dbReference type="Proteomes" id="UP000825935">
    <property type="component" value="Chromosome 17"/>
</dbReference>
<feature type="compositionally biased region" description="Basic and acidic residues" evidence="1">
    <location>
        <begin position="219"/>
        <end position="230"/>
    </location>
</feature>
<evidence type="ECO:0000313" key="5">
    <source>
        <dbReference type="Proteomes" id="UP000825935"/>
    </source>
</evidence>
<dbReference type="OMA" id="ACHEKIQ"/>
<feature type="region of interest" description="Disordered" evidence="1">
    <location>
        <begin position="207"/>
        <end position="230"/>
    </location>
</feature>
<evidence type="ECO:0000313" key="4">
    <source>
        <dbReference type="EMBL" id="KAH7372870.1"/>
    </source>
</evidence>
<keyword evidence="5" id="KW-1185">Reference proteome</keyword>
<dbReference type="EMBL" id="CM035422">
    <property type="protein sequence ID" value="KAH7372870.1"/>
    <property type="molecule type" value="Genomic_DNA"/>
</dbReference>
<feature type="domain" description="DUF4408" evidence="3">
    <location>
        <begin position="51"/>
        <end position="82"/>
    </location>
</feature>
<dbReference type="PANTHER" id="PTHR33098:SF53">
    <property type="entry name" value="OS05G0540900 PROTEIN"/>
    <property type="match status" value="1"/>
</dbReference>
<feature type="transmembrane region" description="Helical" evidence="2">
    <location>
        <begin position="59"/>
        <end position="79"/>
    </location>
</feature>
<dbReference type="AlphaFoldDB" id="A0A8T2SXS5"/>
<keyword evidence="2" id="KW-0812">Transmembrane</keyword>
<dbReference type="Pfam" id="PF05553">
    <property type="entry name" value="DUF761"/>
    <property type="match status" value="1"/>
</dbReference>
<evidence type="ECO:0000256" key="1">
    <source>
        <dbReference type="SAM" id="MobiDB-lite"/>
    </source>
</evidence>
<dbReference type="PANTHER" id="PTHR33098">
    <property type="entry name" value="COTTON FIBER (DUF761)"/>
    <property type="match status" value="1"/>
</dbReference>
<proteinExistence type="predicted"/>
<reference evidence="4" key="1">
    <citation type="submission" date="2021-08" db="EMBL/GenBank/DDBJ databases">
        <title>WGS assembly of Ceratopteris richardii.</title>
        <authorList>
            <person name="Marchant D.B."/>
            <person name="Chen G."/>
            <person name="Jenkins J."/>
            <person name="Shu S."/>
            <person name="Leebens-Mack J."/>
            <person name="Grimwood J."/>
            <person name="Schmutz J."/>
            <person name="Soltis P."/>
            <person name="Soltis D."/>
            <person name="Chen Z.-H."/>
        </authorList>
    </citation>
    <scope>NUCLEOTIDE SEQUENCE</scope>
    <source>
        <strain evidence="4">Whitten #5841</strain>
        <tissue evidence="4">Leaf</tissue>
    </source>
</reference>
<evidence type="ECO:0000256" key="2">
    <source>
        <dbReference type="SAM" id="Phobius"/>
    </source>
</evidence>
<feature type="region of interest" description="Disordered" evidence="1">
    <location>
        <begin position="117"/>
        <end position="150"/>
    </location>
</feature>
<sequence length="260" mass="28748">MTTYDDVRGSEAYQPSLPVNLLLMTVSLGLASIVGFYLHPHLLPVVAEAMPRLWSAAQGWMTAPILFVFVNMVVGTLYFSSRMLPKACHEKIQARRDAQRSVPTRPVDMVTSDRVAYRDNETMGSAPETNNEAAPPAPEPIPATSRPLSGLRARIEKSTTFGRLVRSNSEQIPSALSASGKYTDGSRLKKAGTFEGVMGARPRKPVVVIADPPEDDSDRDPARGSEVDKKAEDFISRFYEKMKLQRIDSLVRRQREAASR</sequence>
<gene>
    <name evidence="4" type="ORF">KP509_17G025700</name>
</gene>
<accession>A0A8T2SXS5</accession>
<comment type="caution">
    <text evidence="4">The sequence shown here is derived from an EMBL/GenBank/DDBJ whole genome shotgun (WGS) entry which is preliminary data.</text>
</comment>
<dbReference type="Pfam" id="PF14364">
    <property type="entry name" value="DUF4408"/>
    <property type="match status" value="1"/>
</dbReference>
<feature type="transmembrane region" description="Helical" evidence="2">
    <location>
        <begin position="21"/>
        <end position="39"/>
    </location>
</feature>
<keyword evidence="2" id="KW-0472">Membrane</keyword>
<protein>
    <recommendedName>
        <fullName evidence="3">DUF4408 domain-containing protein</fullName>
    </recommendedName>
</protein>